<reference evidence="1 2" key="1">
    <citation type="submission" date="2016-05" db="EMBL/GenBank/DDBJ databases">
        <title>Genome sequencing of Vitellibacter soesokkakensis RSSK-12.</title>
        <authorList>
            <person name="Thevarajoo S."/>
            <person name="Selvaratnam C."/>
            <person name="Goh K.M."/>
            <person name="Chan K.-G."/>
            <person name="Chong C.S."/>
        </authorList>
    </citation>
    <scope>NUCLEOTIDE SEQUENCE [LARGE SCALE GENOMIC DNA]</scope>
    <source>
        <strain evidence="1 2">RSSK-12</strain>
    </source>
</reference>
<sequence length="206" mass="23472">MLRLINFIIFTIIGTSVSVGQAISFTPEILVGNRATSYQHFIGYKFNDSWSINNVSLYDTEYINDKNNIFFIRNMLSYNLTPRFKTNLAAGIKNPGKFATISTQYEYATSNFRLSYAIGSTYQSGFTLEQNLRLNYTPRLSKNIQGYINLFVVVNTTLKVLDRGIQQLRVGIKNEQLITGIGANLDQFTKAEKTLENFGAFIKYNF</sequence>
<keyword evidence="2" id="KW-1185">Reference proteome</keyword>
<dbReference type="RefSeq" id="WP_068762490.1">
    <property type="nucleotide sequence ID" value="NZ_LXIE01000033.1"/>
</dbReference>
<organism evidence="1 2">
    <name type="scientific">Aequorivita soesokkakensis</name>
    <dbReference type="NCBI Taxonomy" id="1385699"/>
    <lineage>
        <taxon>Bacteria</taxon>
        <taxon>Pseudomonadati</taxon>
        <taxon>Bacteroidota</taxon>
        <taxon>Flavobacteriia</taxon>
        <taxon>Flavobacteriales</taxon>
        <taxon>Flavobacteriaceae</taxon>
        <taxon>Aequorivita</taxon>
    </lineage>
</organism>
<proteinExistence type="predicted"/>
<dbReference type="Proteomes" id="UP000077552">
    <property type="component" value="Unassembled WGS sequence"/>
</dbReference>
<accession>A0A1A9LBI9</accession>
<evidence type="ECO:0000313" key="2">
    <source>
        <dbReference type="Proteomes" id="UP000077552"/>
    </source>
</evidence>
<dbReference type="EMBL" id="LXIE01000033">
    <property type="protein sequence ID" value="OAD90719.1"/>
    <property type="molecule type" value="Genomic_DNA"/>
</dbReference>
<evidence type="ECO:0000313" key="1">
    <source>
        <dbReference type="EMBL" id="OAD90719.1"/>
    </source>
</evidence>
<evidence type="ECO:0008006" key="3">
    <source>
        <dbReference type="Google" id="ProtNLM"/>
    </source>
</evidence>
<dbReference type="AlphaFoldDB" id="A0A1A9LBI9"/>
<gene>
    <name evidence="1" type="ORF">A7A78_14220</name>
</gene>
<dbReference type="OrthoDB" id="956577at2"/>
<dbReference type="STRING" id="1385699.A7A78_14220"/>
<protein>
    <recommendedName>
        <fullName evidence="3">Outer membrane protein beta-barrel domain-containing protein</fullName>
    </recommendedName>
</protein>
<comment type="caution">
    <text evidence="1">The sequence shown here is derived from an EMBL/GenBank/DDBJ whole genome shotgun (WGS) entry which is preliminary data.</text>
</comment>
<name>A0A1A9LBI9_9FLAO</name>